<organism evidence="2 3">
    <name type="scientific">Rugamonas brunnea</name>
    <dbReference type="NCBI Taxonomy" id="2758569"/>
    <lineage>
        <taxon>Bacteria</taxon>
        <taxon>Pseudomonadati</taxon>
        <taxon>Pseudomonadota</taxon>
        <taxon>Betaproteobacteria</taxon>
        <taxon>Burkholderiales</taxon>
        <taxon>Oxalobacteraceae</taxon>
        <taxon>Telluria group</taxon>
        <taxon>Rugamonas</taxon>
    </lineage>
</organism>
<feature type="chain" id="PRO_5031198235" evidence="1">
    <location>
        <begin position="24"/>
        <end position="448"/>
    </location>
</feature>
<evidence type="ECO:0000313" key="2">
    <source>
        <dbReference type="EMBL" id="MBA5637644.1"/>
    </source>
</evidence>
<evidence type="ECO:0000313" key="3">
    <source>
        <dbReference type="Proteomes" id="UP000534388"/>
    </source>
</evidence>
<dbReference type="Proteomes" id="UP000534388">
    <property type="component" value="Unassembled WGS sequence"/>
</dbReference>
<dbReference type="EMBL" id="JACEZT010000006">
    <property type="protein sequence ID" value="MBA5637644.1"/>
    <property type="molecule type" value="Genomic_DNA"/>
</dbReference>
<gene>
    <name evidence="2" type="ORF">H3H37_11320</name>
</gene>
<dbReference type="RefSeq" id="WP_182162435.1">
    <property type="nucleotide sequence ID" value="NZ_JACEZT010000006.1"/>
</dbReference>
<protein>
    <submittedName>
        <fullName evidence="2">DUF1329 domain-containing protein</fullName>
    </submittedName>
</protein>
<dbReference type="Gene3D" id="2.50.20.10">
    <property type="entry name" value="Lipoprotein localisation LolA/LolB/LppX"/>
    <property type="match status" value="1"/>
</dbReference>
<proteinExistence type="predicted"/>
<keyword evidence="3" id="KW-1185">Reference proteome</keyword>
<dbReference type="Pfam" id="PF07044">
    <property type="entry name" value="DUF1329"/>
    <property type="match status" value="1"/>
</dbReference>
<dbReference type="CDD" id="cd16329">
    <property type="entry name" value="LolA_like"/>
    <property type="match status" value="1"/>
</dbReference>
<evidence type="ECO:0000256" key="1">
    <source>
        <dbReference type="SAM" id="SignalP"/>
    </source>
</evidence>
<sequence>MKAMNKMVLAGAVALVSGNWAWAGMPAADVERLGKDLTPMGAEKAGSKDGVIPAWDGGLVKAPAGFDAMAGYLDPYASEKPLYTITAANMAQYKDKLAPGQMEMLKRFPTYKLNVYPSHRTAGYPQAVYDSIKAEAPKAELAPGGNGVINVARSTVPFPQPKTGVEVVWNHIMRYRGGAVQRYSAEFPVQANGAFTPVTRTETLAFANAMDKPEPNRLLYYMGTITGPTSVAGEALLVVDPIDQVKESRLAWMYNPGQRRVLRAPDVAYDTPGSGADGLRTTDDYDGFNGSPDRYDWKLVGKKEMIVSYNNFKLTSKRLKYSDIVRPGHLNQDLVRYEPHRVWVVEATLKPGKRHVYAKRVFYIDEDSWQIAHADAYDGRGELWRVHEIDAIQFYDAPTPWFAAEVFYDLQARRYLVTGLGNQEKPAKFGARLSAGNFTPDTLRRSSN</sequence>
<keyword evidence="1" id="KW-0732">Signal</keyword>
<accession>A0A7W2ES70</accession>
<reference evidence="2 3" key="1">
    <citation type="submission" date="2020-07" db="EMBL/GenBank/DDBJ databases">
        <title>Novel species isolated from subtropical streams in China.</title>
        <authorList>
            <person name="Lu H."/>
        </authorList>
    </citation>
    <scope>NUCLEOTIDE SEQUENCE [LARGE SCALE GENOMIC DNA]</scope>
    <source>
        <strain evidence="2 3">LX20W</strain>
    </source>
</reference>
<feature type="signal peptide" evidence="1">
    <location>
        <begin position="1"/>
        <end position="23"/>
    </location>
</feature>
<dbReference type="AlphaFoldDB" id="A0A7W2ES70"/>
<comment type="caution">
    <text evidence="2">The sequence shown here is derived from an EMBL/GenBank/DDBJ whole genome shotgun (WGS) entry which is preliminary data.</text>
</comment>
<dbReference type="InterPro" id="IPR010752">
    <property type="entry name" value="DUF1329"/>
</dbReference>
<name>A0A7W2ES70_9BURK</name>